<dbReference type="CDD" id="cd07887">
    <property type="entry name" value="RHD-n_Dorsal_Dif"/>
    <property type="match status" value="1"/>
</dbReference>
<dbReference type="GO" id="GO:0033554">
    <property type="term" value="P:cellular response to stress"/>
    <property type="evidence" value="ECO:0007669"/>
    <property type="project" value="TreeGrafter"/>
</dbReference>
<dbReference type="InterPro" id="IPR008967">
    <property type="entry name" value="p53-like_TF_DNA-bd_sf"/>
</dbReference>
<feature type="compositionally biased region" description="Pro residues" evidence="2">
    <location>
        <begin position="764"/>
        <end position="782"/>
    </location>
</feature>
<dbReference type="OrthoDB" id="7881762at2759"/>
<dbReference type="InterPro" id="IPR030492">
    <property type="entry name" value="RHD_CS"/>
</dbReference>
<protein>
    <submittedName>
        <fullName evidence="4 5">Dorsal isoform 1-B</fullName>
    </submittedName>
</protein>
<dbReference type="InterPro" id="IPR002909">
    <property type="entry name" value="IPT_dom"/>
</dbReference>
<dbReference type="InterPro" id="IPR013783">
    <property type="entry name" value="Ig-like_fold"/>
</dbReference>
<feature type="region of interest" description="Disordered" evidence="2">
    <location>
        <begin position="88"/>
        <end position="126"/>
    </location>
</feature>
<dbReference type="InterPro" id="IPR037059">
    <property type="entry name" value="RHD_DNA_bind_dom_sf"/>
</dbReference>
<dbReference type="GO" id="GO:0048935">
    <property type="term" value="P:peripheral nervous system neuron development"/>
    <property type="evidence" value="ECO:0007669"/>
    <property type="project" value="UniProtKB-ARBA"/>
</dbReference>
<dbReference type="SMART" id="SM00429">
    <property type="entry name" value="IPT"/>
    <property type="match status" value="1"/>
</dbReference>
<feature type="compositionally biased region" description="Basic and acidic residues" evidence="2">
    <location>
        <begin position="697"/>
        <end position="707"/>
    </location>
</feature>
<dbReference type="AlphaFoldDB" id="A0A084VPF5"/>
<dbReference type="Proteomes" id="UP000030765">
    <property type="component" value="Unassembled WGS sequence"/>
</dbReference>
<feature type="domain" description="RHD" evidence="3">
    <location>
        <begin position="143"/>
        <end position="330"/>
    </location>
</feature>
<dbReference type="PROSITE" id="PS01204">
    <property type="entry name" value="REL_1"/>
    <property type="match status" value="1"/>
</dbReference>
<dbReference type="GO" id="GO:0008063">
    <property type="term" value="P:Toll signaling pathway"/>
    <property type="evidence" value="ECO:0007669"/>
    <property type="project" value="UniProtKB-ARBA"/>
</dbReference>
<dbReference type="FunFam" id="2.60.40.10:FF:000046">
    <property type="entry name" value="Nuclear factor NF-kappa-B p105 subunit"/>
    <property type="match status" value="1"/>
</dbReference>
<dbReference type="PROSITE" id="PS50254">
    <property type="entry name" value="REL_2"/>
    <property type="match status" value="1"/>
</dbReference>
<dbReference type="GO" id="GO:0005737">
    <property type="term" value="C:cytoplasm"/>
    <property type="evidence" value="ECO:0007669"/>
    <property type="project" value="InterPro"/>
</dbReference>
<evidence type="ECO:0000256" key="2">
    <source>
        <dbReference type="SAM" id="MobiDB-lite"/>
    </source>
</evidence>
<feature type="compositionally biased region" description="Basic and acidic residues" evidence="2">
    <location>
        <begin position="864"/>
        <end position="873"/>
    </location>
</feature>
<evidence type="ECO:0000256" key="1">
    <source>
        <dbReference type="SAM" id="Coils"/>
    </source>
</evidence>
<evidence type="ECO:0000313" key="6">
    <source>
        <dbReference type="Proteomes" id="UP000030765"/>
    </source>
</evidence>
<dbReference type="GO" id="GO:0038061">
    <property type="term" value="P:non-canonical NF-kappaB signal transduction"/>
    <property type="evidence" value="ECO:0007669"/>
    <property type="project" value="TreeGrafter"/>
</dbReference>
<sequence>MSSFPVRRNAPSPLASSTSGVDGGDDGTVRYYNSSASSTTSTSSSDYEYLNLFHKFDHLKRSPLAGLYDVVVHNTSADAANTTVAPPTITVSLPQEPPLSPPSPTLPPKPQPRSIQSNPSSACPSPVQVIGKDQETMTLVAATQRPYVEITEQPHPKALRFRYECEGRSAGSIPGIHSTNDHKTYPSIQIHGYRGRAVVVVSCVTKGEPNESPEEAKYKPHPHNLVGKEGCKKGVCTVEINCNTMAYQFNNLGIQCVKKKDVEEALRLRQEIRVDPFRTGFGHAKEPGSIDLNAVRLCFQVFLEGPTKGRFTEPLTPVVSDVIYDKKAMSDLIICRLSDCTAPVSGGKEIILLCEKVVKEDIRVRFFEKKGNITVWQGYGEFTHTDVHKQVAISFRTPTYRAMDVTDPVKVYVQLERPSDGAQSDARDFLFTPLDSGRRRFSTLHRDLMKNDTPENQLFKRILLEGSNRSGPEPVKRDANGQPAARPEPEVIVLDTPNVEEKPFAMDTVSSDQKTTEWIQRNEFNPAGTNNHSDGGSSGDDNQMVIGDTNNNIYQTNSFDMPDGVSATNAPVVNATAAAAAPDDDQTLNELLEQVAELDEIYTDHQLRRENMILENELKALEQMVPVQLGSPGGERMDIDEVFDDAATYTSLQRAFKNPLSISLGPPIPPRPEHAKLDAGVYDAVEPLHVPTIDVTSLKRESQETEKLPPLPPKRAKPSVQNKENNALDANDEMLLNTIIRKGSMRSLAPRPQSDQIIIMKTPDSPPNKKLPPTPPSSPTKPPTGANAAGSTQGDSSTLPKNSNKKPGFFSKLFSRKKSKSDLTASTNTLNRKNAAGSSKEPSLSVDFEGSEGGTAKGKQRKGSMRDTSGEKRKAGKPVARSVSSVSARRPASDGNPDYIYIPLKGDGPTGNMQSRNGGSGTHLSLPGNDSYDRASTASLPPLDRKAVSALQLDVPIQDGNLELVAIADARSIKNLVEGNYGVQLDPSVDLTEAEHFALYTSIAPNAALSEFDETSCYYAPVEPSPLASSSRQQTTQQQQQQQQQQQLQPSQMLSMATNSDV</sequence>
<dbReference type="EMBL" id="KE524999">
    <property type="protein sequence ID" value="KFB39849.1"/>
    <property type="molecule type" value="Genomic_DNA"/>
</dbReference>
<dbReference type="InterPro" id="IPR032397">
    <property type="entry name" value="RHD_dimer"/>
</dbReference>
<dbReference type="GO" id="GO:0045087">
    <property type="term" value="P:innate immune response"/>
    <property type="evidence" value="ECO:0007669"/>
    <property type="project" value="TreeGrafter"/>
</dbReference>
<accession>A0A084VPF5</accession>
<dbReference type="GO" id="GO:0001228">
    <property type="term" value="F:DNA-binding transcription activator activity, RNA polymerase II-specific"/>
    <property type="evidence" value="ECO:0007669"/>
    <property type="project" value="UniProtKB-ARBA"/>
</dbReference>
<feature type="region of interest" description="Disordered" evidence="2">
    <location>
        <begin position="1"/>
        <end position="43"/>
    </location>
</feature>
<dbReference type="Gene3D" id="2.60.40.10">
    <property type="entry name" value="Immunoglobulins"/>
    <property type="match status" value="1"/>
</dbReference>
<dbReference type="VEuPathDB" id="VectorBase:ASIS024453"/>
<feature type="coiled-coil region" evidence="1">
    <location>
        <begin position="588"/>
        <end position="624"/>
    </location>
</feature>
<dbReference type="PANTHER" id="PTHR24169:SF25">
    <property type="entry name" value="DORSAL-RELATED IMMUNITY FACTOR DIF-RELATED"/>
    <property type="match status" value="1"/>
</dbReference>
<dbReference type="SUPFAM" id="SSF81296">
    <property type="entry name" value="E set domains"/>
    <property type="match status" value="1"/>
</dbReference>
<dbReference type="GO" id="GO:0035206">
    <property type="term" value="P:regulation of hemocyte proliferation"/>
    <property type="evidence" value="ECO:0007669"/>
    <property type="project" value="UniProtKB-ARBA"/>
</dbReference>
<dbReference type="PRINTS" id="PR00057">
    <property type="entry name" value="NFKBTNSCPFCT"/>
</dbReference>
<evidence type="ECO:0000313" key="4">
    <source>
        <dbReference type="EMBL" id="KFB39849.1"/>
    </source>
</evidence>
<feature type="compositionally biased region" description="Polar residues" evidence="2">
    <location>
        <begin position="822"/>
        <end position="842"/>
    </location>
</feature>
<dbReference type="PANTHER" id="PTHR24169">
    <property type="entry name" value="NUCLEAR FACTOR NF-KAPPA-B PROTEIN"/>
    <property type="match status" value="1"/>
</dbReference>
<keyword evidence="1" id="KW-0175">Coiled coil</keyword>
<dbReference type="STRING" id="74873.A0A084VPF5"/>
<dbReference type="InterPro" id="IPR000451">
    <property type="entry name" value="NFkB/Dor"/>
</dbReference>
<feature type="compositionally biased region" description="Polar residues" evidence="2">
    <location>
        <begin position="113"/>
        <end position="123"/>
    </location>
</feature>
<feature type="compositionally biased region" description="Low complexity" evidence="2">
    <location>
        <begin position="34"/>
        <end position="43"/>
    </location>
</feature>
<keyword evidence="6" id="KW-1185">Reference proteome</keyword>
<feature type="compositionally biased region" description="Polar residues" evidence="2">
    <location>
        <begin position="524"/>
        <end position="541"/>
    </location>
</feature>
<feature type="region of interest" description="Disordered" evidence="2">
    <location>
        <begin position="1021"/>
        <end position="1062"/>
    </location>
</feature>
<reference evidence="4 6" key="1">
    <citation type="journal article" date="2014" name="BMC Genomics">
        <title>Genome sequence of Anopheles sinensis provides insight into genetics basis of mosquito competence for malaria parasites.</title>
        <authorList>
            <person name="Zhou D."/>
            <person name="Zhang D."/>
            <person name="Ding G."/>
            <person name="Shi L."/>
            <person name="Hou Q."/>
            <person name="Ye Y."/>
            <person name="Xu Y."/>
            <person name="Zhou H."/>
            <person name="Xiong C."/>
            <person name="Li S."/>
            <person name="Yu J."/>
            <person name="Hong S."/>
            <person name="Yu X."/>
            <person name="Zou P."/>
            <person name="Chen C."/>
            <person name="Chang X."/>
            <person name="Wang W."/>
            <person name="Lv Y."/>
            <person name="Sun Y."/>
            <person name="Ma L."/>
            <person name="Shen B."/>
            <person name="Zhu C."/>
        </authorList>
    </citation>
    <scope>NUCLEOTIDE SEQUENCE [LARGE SCALE GENOMIC DNA]</scope>
</reference>
<organism evidence="4">
    <name type="scientific">Anopheles sinensis</name>
    <name type="common">Mosquito</name>
    <dbReference type="NCBI Taxonomy" id="74873"/>
    <lineage>
        <taxon>Eukaryota</taxon>
        <taxon>Metazoa</taxon>
        <taxon>Ecdysozoa</taxon>
        <taxon>Arthropoda</taxon>
        <taxon>Hexapoda</taxon>
        <taxon>Insecta</taxon>
        <taxon>Pterygota</taxon>
        <taxon>Neoptera</taxon>
        <taxon>Endopterygota</taxon>
        <taxon>Diptera</taxon>
        <taxon>Nematocera</taxon>
        <taxon>Culicoidea</taxon>
        <taxon>Culicidae</taxon>
        <taxon>Anophelinae</taxon>
        <taxon>Anopheles</taxon>
    </lineage>
</organism>
<dbReference type="InterPro" id="IPR033926">
    <property type="entry name" value="IPT_NFkappaB"/>
</dbReference>
<dbReference type="GO" id="GO:0000978">
    <property type="term" value="F:RNA polymerase II cis-regulatory region sequence-specific DNA binding"/>
    <property type="evidence" value="ECO:0007669"/>
    <property type="project" value="TreeGrafter"/>
</dbReference>
<dbReference type="FunFam" id="2.60.40.340:FF:000006">
    <property type="entry name" value="Dorsal isoform 1-B"/>
    <property type="match status" value="1"/>
</dbReference>
<evidence type="ECO:0000313" key="5">
    <source>
        <dbReference type="EnsemblMetazoa" id="ASIC007221-PA"/>
    </source>
</evidence>
<proteinExistence type="predicted"/>
<dbReference type="InterPro" id="IPR011539">
    <property type="entry name" value="RHD_DNA_bind_dom"/>
</dbReference>
<feature type="compositionally biased region" description="Polar residues" evidence="2">
    <location>
        <begin position="1050"/>
        <end position="1062"/>
    </location>
</feature>
<dbReference type="EnsemblMetazoa" id="ASIC007221-RA">
    <property type="protein sequence ID" value="ASIC007221-PA"/>
    <property type="gene ID" value="ASIC007221"/>
</dbReference>
<feature type="compositionally biased region" description="Low complexity" evidence="2">
    <location>
        <begin position="1033"/>
        <end position="1049"/>
    </location>
</feature>
<evidence type="ECO:0000259" key="3">
    <source>
        <dbReference type="PROSITE" id="PS50254"/>
    </source>
</evidence>
<feature type="compositionally biased region" description="Polar residues" evidence="2">
    <location>
        <begin position="789"/>
        <end position="802"/>
    </location>
</feature>
<dbReference type="GO" id="GO:0007249">
    <property type="term" value="P:canonical NF-kappaB signal transduction"/>
    <property type="evidence" value="ECO:0007669"/>
    <property type="project" value="UniProtKB-ARBA"/>
</dbReference>
<feature type="compositionally biased region" description="Low complexity" evidence="2">
    <location>
        <begin position="878"/>
        <end position="890"/>
    </location>
</feature>
<dbReference type="CDD" id="cd01177">
    <property type="entry name" value="IPT_NFkappaB"/>
    <property type="match status" value="1"/>
</dbReference>
<gene>
    <name evidence="4" type="ORF">ZHAS_00007221</name>
</gene>
<dbReference type="OMA" id="MEDIMPP"/>
<dbReference type="EMBL" id="ATLV01015001">
    <property type="status" value="NOT_ANNOTATED_CDS"/>
    <property type="molecule type" value="Genomic_DNA"/>
</dbReference>
<dbReference type="GO" id="GO:0005654">
    <property type="term" value="C:nucleoplasm"/>
    <property type="evidence" value="ECO:0007669"/>
    <property type="project" value="UniProtKB-ARBA"/>
</dbReference>
<dbReference type="InterPro" id="IPR014756">
    <property type="entry name" value="Ig_E-set"/>
</dbReference>
<feature type="region of interest" description="Disordered" evidence="2">
    <location>
        <begin position="524"/>
        <end position="555"/>
    </location>
</feature>
<name>A0A084VPF5_ANOSI</name>
<feature type="compositionally biased region" description="Pro residues" evidence="2">
    <location>
        <begin position="95"/>
        <end position="111"/>
    </location>
</feature>
<feature type="region of interest" description="Disordered" evidence="2">
    <location>
        <begin position="465"/>
        <end position="491"/>
    </location>
</feature>
<dbReference type="GO" id="GO:0002225">
    <property type="term" value="P:positive regulation of antimicrobial peptide production"/>
    <property type="evidence" value="ECO:0007669"/>
    <property type="project" value="UniProtKB-ARBA"/>
</dbReference>
<feature type="region of interest" description="Disordered" evidence="2">
    <location>
        <begin position="745"/>
        <end position="938"/>
    </location>
</feature>
<dbReference type="VEuPathDB" id="VectorBase:ASIC007221"/>
<dbReference type="Pfam" id="PF00554">
    <property type="entry name" value="RHD_DNA_bind"/>
    <property type="match status" value="1"/>
</dbReference>
<dbReference type="GO" id="GO:0034097">
    <property type="term" value="P:response to cytokine"/>
    <property type="evidence" value="ECO:0007669"/>
    <property type="project" value="TreeGrafter"/>
</dbReference>
<dbReference type="SUPFAM" id="SSF49417">
    <property type="entry name" value="p53-like transcription factors"/>
    <property type="match status" value="1"/>
</dbReference>
<dbReference type="Gene3D" id="2.60.40.340">
    <property type="entry name" value="Rel homology domain (RHD), DNA-binding domain"/>
    <property type="match status" value="1"/>
</dbReference>
<reference evidence="5" key="2">
    <citation type="submission" date="2020-05" db="UniProtKB">
        <authorList>
            <consortium name="EnsemblMetazoa"/>
        </authorList>
    </citation>
    <scope>IDENTIFICATION</scope>
</reference>
<dbReference type="Pfam" id="PF16179">
    <property type="entry name" value="RHD_dimer"/>
    <property type="match status" value="1"/>
</dbReference>
<feature type="region of interest" description="Disordered" evidence="2">
    <location>
        <begin position="695"/>
        <end position="729"/>
    </location>
</feature>